<proteinExistence type="predicted"/>
<gene>
    <name evidence="1" type="ORF">HII31_00527</name>
</gene>
<sequence>MADANPRASSNATVAMPSPPTEVIEALLYDDLDASTQCHFKKLSGELRNRIYREVLVEPHGVHVFPGYRDPGLLSTCYEIRSEAQSIFYYENLFFFDAQAFNSDLQFKFLHHLRGLRFPNEKRSVQIGGSSYVDFEPSWPNLLLWLKRVHAGDVACGLSDPSVVAQLGPRYQNLKEHVISGMFATARRLRKKVSWGVLESIFLAQRPSLIVTDERWAQD</sequence>
<dbReference type="EMBL" id="JABCIY010000003">
    <property type="protein sequence ID" value="KAF7198171.1"/>
    <property type="molecule type" value="Genomic_DNA"/>
</dbReference>
<name>A0A8H6RXU2_9PEZI</name>
<evidence type="ECO:0000313" key="1">
    <source>
        <dbReference type="EMBL" id="KAF7198171.1"/>
    </source>
</evidence>
<dbReference type="OrthoDB" id="2951834at2759"/>
<dbReference type="AlphaFoldDB" id="A0A8H6RXU2"/>
<accession>A0A8H6RXU2</accession>
<dbReference type="Proteomes" id="UP000660729">
    <property type="component" value="Unassembled WGS sequence"/>
</dbReference>
<keyword evidence="2" id="KW-1185">Reference proteome</keyword>
<reference evidence="1" key="1">
    <citation type="submission" date="2020-04" db="EMBL/GenBank/DDBJ databases">
        <title>Draft genome resource of the tomato pathogen Pseudocercospora fuligena.</title>
        <authorList>
            <person name="Zaccaron A."/>
        </authorList>
    </citation>
    <scope>NUCLEOTIDE SEQUENCE</scope>
    <source>
        <strain evidence="1">PF001</strain>
    </source>
</reference>
<evidence type="ECO:0000313" key="2">
    <source>
        <dbReference type="Proteomes" id="UP000660729"/>
    </source>
</evidence>
<comment type="caution">
    <text evidence="1">The sequence shown here is derived from an EMBL/GenBank/DDBJ whole genome shotgun (WGS) entry which is preliminary data.</text>
</comment>
<organism evidence="1 2">
    <name type="scientific">Pseudocercospora fuligena</name>
    <dbReference type="NCBI Taxonomy" id="685502"/>
    <lineage>
        <taxon>Eukaryota</taxon>
        <taxon>Fungi</taxon>
        <taxon>Dikarya</taxon>
        <taxon>Ascomycota</taxon>
        <taxon>Pezizomycotina</taxon>
        <taxon>Dothideomycetes</taxon>
        <taxon>Dothideomycetidae</taxon>
        <taxon>Mycosphaerellales</taxon>
        <taxon>Mycosphaerellaceae</taxon>
        <taxon>Pseudocercospora</taxon>
    </lineage>
</organism>
<protein>
    <submittedName>
        <fullName evidence="1">Uncharacterized protein</fullName>
    </submittedName>
</protein>